<evidence type="ECO:0000259" key="1">
    <source>
        <dbReference type="PROSITE" id="PS51186"/>
    </source>
</evidence>
<dbReference type="OrthoDB" id="8479334at2"/>
<dbReference type="RefSeq" id="WP_036752394.1">
    <property type="nucleotide sequence ID" value="NZ_JAGSGC010000006.1"/>
</dbReference>
<evidence type="ECO:0000313" key="2">
    <source>
        <dbReference type="EMBL" id="KDM91634.1"/>
    </source>
</evidence>
<dbReference type="STRING" id="1654360.EA58_11475"/>
<dbReference type="PROSITE" id="PS51186">
    <property type="entry name" value="GNAT"/>
    <property type="match status" value="1"/>
</dbReference>
<dbReference type="Pfam" id="PF00583">
    <property type="entry name" value="Acetyltransf_1"/>
    <property type="match status" value="1"/>
</dbReference>
<gene>
    <name evidence="2" type="ORF">EA58_11475</name>
</gene>
<sequence length="164" mass="19409">MDVSLRAIEIKKRQMLGNLFQFYLYELSAYLKWNPNDDGLFQFHSPSLNKYWEKDDHFPYFIMHGDELAGFALVRLYPETQSVHDIEQFFVFRKFKGQGVGRQALKHLVNAHPGQWQIRVLLENTPALKFWTSAVGRMTGERYTLTTDIDVDLLMYFIFFNVET</sequence>
<feature type="domain" description="N-acetyltransferase" evidence="1">
    <location>
        <begin position="20"/>
        <end position="158"/>
    </location>
</feature>
<protein>
    <submittedName>
        <fullName evidence="2">Acetyltransferase</fullName>
    </submittedName>
</protein>
<keyword evidence="3" id="KW-1185">Reference proteome</keyword>
<evidence type="ECO:0000313" key="3">
    <source>
        <dbReference type="Proteomes" id="UP000027192"/>
    </source>
</evidence>
<reference evidence="2 3" key="1">
    <citation type="submission" date="2014-04" db="EMBL/GenBank/DDBJ databases">
        <title>Draft genome sequence of Photobacterium halotolerans S2753: a solonamide, ngercheumicin and holomycin producer.</title>
        <authorList>
            <person name="Machado H.R."/>
            <person name="Gram L."/>
        </authorList>
    </citation>
    <scope>NUCLEOTIDE SEQUENCE [LARGE SCALE GENOMIC DNA]</scope>
    <source>
        <strain evidence="2 3">S2753</strain>
    </source>
</reference>
<proteinExistence type="predicted"/>
<dbReference type="Proteomes" id="UP000027192">
    <property type="component" value="Unassembled WGS sequence"/>
</dbReference>
<accession>A0A066RMR0</accession>
<keyword evidence="2" id="KW-0808">Transferase</keyword>
<dbReference type="CDD" id="cd04301">
    <property type="entry name" value="NAT_SF"/>
    <property type="match status" value="1"/>
</dbReference>
<dbReference type="InterPro" id="IPR016181">
    <property type="entry name" value="Acyl_CoA_acyltransferase"/>
</dbReference>
<organism evidence="2 3">
    <name type="scientific">Photobacterium galatheae</name>
    <dbReference type="NCBI Taxonomy" id="1654360"/>
    <lineage>
        <taxon>Bacteria</taxon>
        <taxon>Pseudomonadati</taxon>
        <taxon>Pseudomonadota</taxon>
        <taxon>Gammaproteobacteria</taxon>
        <taxon>Vibrionales</taxon>
        <taxon>Vibrionaceae</taxon>
        <taxon>Photobacterium</taxon>
    </lineage>
</organism>
<name>A0A066RMR0_9GAMM</name>
<dbReference type="Gene3D" id="3.40.630.30">
    <property type="match status" value="1"/>
</dbReference>
<dbReference type="InterPro" id="IPR000182">
    <property type="entry name" value="GNAT_dom"/>
</dbReference>
<comment type="caution">
    <text evidence="2">The sequence shown here is derived from an EMBL/GenBank/DDBJ whole genome shotgun (WGS) entry which is preliminary data.</text>
</comment>
<dbReference type="GO" id="GO:0016747">
    <property type="term" value="F:acyltransferase activity, transferring groups other than amino-acyl groups"/>
    <property type="evidence" value="ECO:0007669"/>
    <property type="project" value="InterPro"/>
</dbReference>
<dbReference type="AlphaFoldDB" id="A0A066RMR0"/>
<dbReference type="EMBL" id="JMIB01000021">
    <property type="protein sequence ID" value="KDM91634.1"/>
    <property type="molecule type" value="Genomic_DNA"/>
</dbReference>
<dbReference type="SUPFAM" id="SSF55729">
    <property type="entry name" value="Acyl-CoA N-acyltransferases (Nat)"/>
    <property type="match status" value="1"/>
</dbReference>